<proteinExistence type="predicted"/>
<dbReference type="InterPro" id="IPR015897">
    <property type="entry name" value="CHK_kinase-like"/>
</dbReference>
<dbReference type="PANTHER" id="PTHR11012:SF56">
    <property type="entry name" value="CHK KINASE-LIKE DOMAIN-CONTAINING PROTEIN-RELATED"/>
    <property type="match status" value="1"/>
</dbReference>
<evidence type="ECO:0000313" key="3">
    <source>
        <dbReference type="Proteomes" id="UP000708208"/>
    </source>
</evidence>
<dbReference type="OrthoDB" id="8250698at2759"/>
<name>A0A8J2L1Q4_9HEXA</name>
<feature type="domain" description="CHK kinase-like" evidence="1">
    <location>
        <begin position="168"/>
        <end position="348"/>
    </location>
</feature>
<dbReference type="InterPro" id="IPR004119">
    <property type="entry name" value="EcKL"/>
</dbReference>
<dbReference type="AlphaFoldDB" id="A0A8J2L1Q4"/>
<organism evidence="2 3">
    <name type="scientific">Allacma fusca</name>
    <dbReference type="NCBI Taxonomy" id="39272"/>
    <lineage>
        <taxon>Eukaryota</taxon>
        <taxon>Metazoa</taxon>
        <taxon>Ecdysozoa</taxon>
        <taxon>Arthropoda</taxon>
        <taxon>Hexapoda</taxon>
        <taxon>Collembola</taxon>
        <taxon>Symphypleona</taxon>
        <taxon>Sminthuridae</taxon>
        <taxon>Allacma</taxon>
    </lineage>
</organism>
<evidence type="ECO:0000259" key="1">
    <source>
        <dbReference type="SMART" id="SM00587"/>
    </source>
</evidence>
<comment type="caution">
    <text evidence="2">The sequence shown here is derived from an EMBL/GenBank/DDBJ whole genome shotgun (WGS) entry which is preliminary data.</text>
</comment>
<evidence type="ECO:0000313" key="2">
    <source>
        <dbReference type="EMBL" id="CAG7824751.1"/>
    </source>
</evidence>
<accession>A0A8J2L1Q4</accession>
<dbReference type="EMBL" id="CAJVCH010533849">
    <property type="protein sequence ID" value="CAG7824751.1"/>
    <property type="molecule type" value="Genomic_DNA"/>
</dbReference>
<reference evidence="2" key="1">
    <citation type="submission" date="2021-06" db="EMBL/GenBank/DDBJ databases">
        <authorList>
            <person name="Hodson N. C."/>
            <person name="Mongue J. A."/>
            <person name="Jaron S. K."/>
        </authorList>
    </citation>
    <scope>NUCLEOTIDE SEQUENCE</scope>
</reference>
<sequence length="444" mass="50178">MDTSALLIAAEHGTSSNFNPLRKNGNFKKENIWDKKSCYRYKMDTTMNPDSEETYKKILLKNGINTPVKNVCIKIPNFHGDQFASQCKLVTVEFADGTIPKLELFVKAAITIGEYAEQMRDVLMFEKEAQYFSKLLPEMEEFAKAQQGYDGFLEGLLPKCYYASDVLIVFENMTYQGFAMLNKAVLHDFQIAEAVIRTLAKFHASKSILSEAGEVLYGGWMQNGVDGAIKILSSKPTPGSEKVLEYLKKYETRGFLKICKLLPLDNQSCSMSLNHGDLWNGNVMFQLNAETKKPESCLMLDLQTIHLGSPAVDLLIYLFIAVDHEVRKKEWKNLVRIFYDQLGEVVIDKLGQKLKFSFEDLLSDFRTQIDIGFVFGMYSVFGFEALANIDGNAMNSEGSALDNLSSTIITSLDRTMEQKGSTFSENIVQMYNEVVDILSEKNNQ</sequence>
<dbReference type="SMART" id="SM00587">
    <property type="entry name" value="CHK"/>
    <property type="match status" value="1"/>
</dbReference>
<gene>
    <name evidence="2" type="ORF">AFUS01_LOCUS34894</name>
</gene>
<dbReference type="Pfam" id="PF02958">
    <property type="entry name" value="EcKL"/>
    <property type="match status" value="1"/>
</dbReference>
<dbReference type="Proteomes" id="UP000708208">
    <property type="component" value="Unassembled WGS sequence"/>
</dbReference>
<keyword evidence="3" id="KW-1185">Reference proteome</keyword>
<dbReference type="PANTHER" id="PTHR11012">
    <property type="entry name" value="PROTEIN KINASE-LIKE DOMAIN-CONTAINING"/>
    <property type="match status" value="1"/>
</dbReference>
<protein>
    <recommendedName>
        <fullName evidence="1">CHK kinase-like domain-containing protein</fullName>
    </recommendedName>
</protein>